<dbReference type="RefSeq" id="WP_344581773.1">
    <property type="nucleotide sequence ID" value="NZ_BAAARK010000024.1"/>
</dbReference>
<dbReference type="Gene3D" id="3.40.50.300">
    <property type="entry name" value="P-loop containing nucleotide triphosphate hydrolases"/>
    <property type="match status" value="1"/>
</dbReference>
<dbReference type="EMBL" id="BAAARK010000024">
    <property type="protein sequence ID" value="GAA2679556.1"/>
    <property type="molecule type" value="Genomic_DNA"/>
</dbReference>
<comment type="caution">
    <text evidence="2">The sequence shown here is derived from an EMBL/GenBank/DDBJ whole genome shotgun (WGS) entry which is preliminary data.</text>
</comment>
<evidence type="ECO:0000313" key="3">
    <source>
        <dbReference type="Proteomes" id="UP001500994"/>
    </source>
</evidence>
<dbReference type="SUPFAM" id="SSF52540">
    <property type="entry name" value="P-loop containing nucleoside triphosphate hydrolases"/>
    <property type="match status" value="1"/>
</dbReference>
<organism evidence="2 3">
    <name type="scientific">Streptomyces lunalinharesii</name>
    <dbReference type="NCBI Taxonomy" id="333384"/>
    <lineage>
        <taxon>Bacteria</taxon>
        <taxon>Bacillati</taxon>
        <taxon>Actinomycetota</taxon>
        <taxon>Actinomycetes</taxon>
        <taxon>Kitasatosporales</taxon>
        <taxon>Streptomycetaceae</taxon>
        <taxon>Streptomyces</taxon>
    </lineage>
</organism>
<feature type="region of interest" description="Disordered" evidence="1">
    <location>
        <begin position="612"/>
        <end position="631"/>
    </location>
</feature>
<name>A0ABN3SKA9_9ACTN</name>
<accession>A0ABN3SKA9</accession>
<sequence>MTELRLLHLTYAGMGRQTARVDFDPRLTIVYGASDTGKSFVTESIDYMLGARKLNLIPEAEGYSQILLGIALPDASVITLMRAPQSGRVSIFEEDIRDLVYRSPDLVLSAQHSPRTTKNLSRYLMERIGLDGSLLATNDSGGTKLAGFRDLLHLCLISETRMVSKVSPVLRTSGTSGQTAHKSAFKLLLTGAGEQPSPSRLNQAQRRVHKGKISLLDDLILGLQRQLSSREANQSQLQQQLRRLLEHQEDRAESLRDVTRRHTQAASDRATLSVALARYAQRLAETDDLLGRFELLRAQYESDLARLGMVSEAGSLLGYFRSGPCVFCGAEPHHQQAGHDAMETTALHQAVTAESTKTRTLLADLLLTIDDLRSQREYVAGDQAVQAALAEQADAEITRIEREELTPLQDEVTEVMATRSRLEKELGLHARIEELEDVRAQLVSEEAQPGGQPSRGIPPATLTGFDRTVERTLDAWRVRREEEVAYDQYTAELYVGDRSRSGHGKGMRAVLHAAFTTALADYCLEQRRSHPGFIVLDSPLVTFREPGVREADLRQSVPQHFYRHLLNAFRGQAIVVENTDPPSDILDQAQVYMFSREAHGQRFGFFPLTSSSSPTQYSDTAASATPPAYWR</sequence>
<protein>
    <submittedName>
        <fullName evidence="2">ATP-binding protein</fullName>
    </submittedName>
</protein>
<evidence type="ECO:0000313" key="2">
    <source>
        <dbReference type="EMBL" id="GAA2679556.1"/>
    </source>
</evidence>
<dbReference type="InterPro" id="IPR027417">
    <property type="entry name" value="P-loop_NTPase"/>
</dbReference>
<keyword evidence="2" id="KW-0547">Nucleotide-binding</keyword>
<dbReference type="Proteomes" id="UP001500994">
    <property type="component" value="Unassembled WGS sequence"/>
</dbReference>
<keyword evidence="2" id="KW-0067">ATP-binding</keyword>
<gene>
    <name evidence="2" type="ORF">GCM10009864_59800</name>
</gene>
<reference evidence="2 3" key="1">
    <citation type="journal article" date="2019" name="Int. J. Syst. Evol. Microbiol.">
        <title>The Global Catalogue of Microorganisms (GCM) 10K type strain sequencing project: providing services to taxonomists for standard genome sequencing and annotation.</title>
        <authorList>
            <consortium name="The Broad Institute Genomics Platform"/>
            <consortium name="The Broad Institute Genome Sequencing Center for Infectious Disease"/>
            <person name="Wu L."/>
            <person name="Ma J."/>
        </authorList>
    </citation>
    <scope>NUCLEOTIDE SEQUENCE [LARGE SCALE GENOMIC DNA]</scope>
    <source>
        <strain evidence="2 3">JCM 16374</strain>
    </source>
</reference>
<dbReference type="GO" id="GO:0005524">
    <property type="term" value="F:ATP binding"/>
    <property type="evidence" value="ECO:0007669"/>
    <property type="project" value="UniProtKB-KW"/>
</dbReference>
<proteinExistence type="predicted"/>
<evidence type="ECO:0000256" key="1">
    <source>
        <dbReference type="SAM" id="MobiDB-lite"/>
    </source>
</evidence>
<keyword evidence="3" id="KW-1185">Reference proteome</keyword>
<feature type="compositionally biased region" description="Polar residues" evidence="1">
    <location>
        <begin position="612"/>
        <end position="623"/>
    </location>
</feature>